<gene>
    <name evidence="1" type="ORF">SCALOS_LOCUS6533</name>
</gene>
<evidence type="ECO:0000313" key="1">
    <source>
        <dbReference type="EMBL" id="CAG8589690.1"/>
    </source>
</evidence>
<accession>A0ACA9MHC0</accession>
<name>A0ACA9MHC0_9GLOM</name>
<keyword evidence="2" id="KW-1185">Reference proteome</keyword>
<protein>
    <submittedName>
        <fullName evidence="1">1976_t:CDS:1</fullName>
    </submittedName>
</protein>
<dbReference type="Proteomes" id="UP000789860">
    <property type="component" value="Unassembled WGS sequence"/>
</dbReference>
<sequence>MEDNYEKLLSKMNIMKEIREIAESNPTFQDKLIESIQTPIYLVREIFKRQYLKDILFEIFNAILDEEIEVFWKVIYQIDKTITHDDSTKKYIKQRNVGITITCTEYNKSQLLLSAKKISDKDRQILHQFLDTILYTCRILFKNTNELTSANRCLDDNDNTILPKIVKSLIESNNENGNDNSEKSSNFEYDIAVSDKEDNQNDHDTVKPKNFDSSEDTISDSIQKLFTHIFVNDSRTYASPIEKLYYSAKFILIYVVIAILLMLKE</sequence>
<dbReference type="EMBL" id="CAJVPM010012649">
    <property type="protein sequence ID" value="CAG8589690.1"/>
    <property type="molecule type" value="Genomic_DNA"/>
</dbReference>
<comment type="caution">
    <text evidence="1">The sequence shown here is derived from an EMBL/GenBank/DDBJ whole genome shotgun (WGS) entry which is preliminary data.</text>
</comment>
<proteinExistence type="predicted"/>
<reference evidence="1" key="1">
    <citation type="submission" date="2021-06" db="EMBL/GenBank/DDBJ databases">
        <authorList>
            <person name="Kallberg Y."/>
            <person name="Tangrot J."/>
            <person name="Rosling A."/>
        </authorList>
    </citation>
    <scope>NUCLEOTIDE SEQUENCE</scope>
    <source>
        <strain evidence="1">AU212A</strain>
    </source>
</reference>
<evidence type="ECO:0000313" key="2">
    <source>
        <dbReference type="Proteomes" id="UP000789860"/>
    </source>
</evidence>
<organism evidence="1 2">
    <name type="scientific">Scutellospora calospora</name>
    <dbReference type="NCBI Taxonomy" id="85575"/>
    <lineage>
        <taxon>Eukaryota</taxon>
        <taxon>Fungi</taxon>
        <taxon>Fungi incertae sedis</taxon>
        <taxon>Mucoromycota</taxon>
        <taxon>Glomeromycotina</taxon>
        <taxon>Glomeromycetes</taxon>
        <taxon>Diversisporales</taxon>
        <taxon>Gigasporaceae</taxon>
        <taxon>Scutellospora</taxon>
    </lineage>
</organism>